<feature type="region of interest" description="Disordered" evidence="16">
    <location>
        <begin position="307"/>
        <end position="328"/>
    </location>
</feature>
<comment type="caution">
    <text evidence="18">The sequence shown here is derived from an EMBL/GenBank/DDBJ whole genome shotgun (WGS) entry which is preliminary data.</text>
</comment>
<dbReference type="Gene3D" id="1.10.10.10">
    <property type="entry name" value="Winged helix-like DNA-binding domain superfamily/Winged helix DNA-binding domain"/>
    <property type="match status" value="1"/>
</dbReference>
<dbReference type="EC" id="2.3.2.27" evidence="4 15"/>
<dbReference type="GO" id="GO:0000724">
    <property type="term" value="P:double-strand break repair via homologous recombination"/>
    <property type="evidence" value="ECO:0007669"/>
    <property type="project" value="TreeGrafter"/>
</dbReference>
<dbReference type="GO" id="GO:0061630">
    <property type="term" value="F:ubiquitin protein ligase activity"/>
    <property type="evidence" value="ECO:0007669"/>
    <property type="project" value="UniProtKB-EC"/>
</dbReference>
<dbReference type="AlphaFoldDB" id="A0A811QR39"/>
<comment type="subcellular location">
    <subcellularLocation>
        <location evidence="2 15">Nucleus</location>
    </subcellularLocation>
</comment>
<evidence type="ECO:0000256" key="14">
    <source>
        <dbReference type="ARBA" id="ARBA00023242"/>
    </source>
</evidence>
<feature type="compositionally biased region" description="Low complexity" evidence="16">
    <location>
        <begin position="307"/>
        <end position="320"/>
    </location>
</feature>
<feature type="compositionally biased region" description="Basic and acidic residues" evidence="16">
    <location>
        <begin position="255"/>
        <end position="265"/>
    </location>
</feature>
<evidence type="ECO:0000256" key="7">
    <source>
        <dbReference type="ARBA" id="ARBA00022723"/>
    </source>
</evidence>
<dbReference type="Pfam" id="PF07574">
    <property type="entry name" value="SMC_Nse1"/>
    <property type="match status" value="1"/>
</dbReference>
<feature type="region of interest" description="Disordered" evidence="16">
    <location>
        <begin position="194"/>
        <end position="295"/>
    </location>
</feature>
<feature type="compositionally biased region" description="Basic and acidic residues" evidence="16">
    <location>
        <begin position="272"/>
        <end position="281"/>
    </location>
</feature>
<feature type="domain" description="Non-structural maintenance of chromosomes element 1 RING C4HC3-type" evidence="17">
    <location>
        <begin position="167"/>
        <end position="199"/>
    </location>
</feature>
<gene>
    <name evidence="18" type="ORF">NCGR_LOCUS41994</name>
</gene>
<evidence type="ECO:0000313" key="19">
    <source>
        <dbReference type="Proteomes" id="UP000604825"/>
    </source>
</evidence>
<keyword evidence="13 15" id="KW-0234">DNA repair</keyword>
<dbReference type="GO" id="GO:0008270">
    <property type="term" value="F:zinc ion binding"/>
    <property type="evidence" value="ECO:0007669"/>
    <property type="project" value="UniProtKB-KW"/>
</dbReference>
<keyword evidence="10 15" id="KW-0833">Ubl conjugation pathway</keyword>
<dbReference type="Proteomes" id="UP000604825">
    <property type="component" value="Unassembled WGS sequence"/>
</dbReference>
<feature type="compositionally biased region" description="Acidic residues" evidence="16">
    <location>
        <begin position="209"/>
        <end position="221"/>
    </location>
</feature>
<sequence>MAPLSWRHHTLLQALLTRGPLFDRDFHAVFTAISGKNPATHQQLFNDTLLKLNKELAYLQFELRACMNQYDGMVYYRVVNNIANEESKLRTKYSVPQVAYYKGLLEAVVQEAGNDGTITSIDALNVRLDNQVIILDGGSQNSQSRLPSCITDFKLSQKEKTIDELASSCPNEGCNIRIHEYCLKKKFSQRKASRACPGCGTEWPRQEGEVDGDDDANEPGEDGAASANRSSRKRRKGVKAELVQDCPSRKRRKGVKAELVEDCSSRKRRKGVKAELVEDNHNAGPLTAAVPRRARSLRRAKAEAVEAAQEASSAGASKAARASKRRKK</sequence>
<evidence type="ECO:0000256" key="13">
    <source>
        <dbReference type="ARBA" id="ARBA00023204"/>
    </source>
</evidence>
<evidence type="ECO:0000256" key="4">
    <source>
        <dbReference type="ARBA" id="ARBA00012483"/>
    </source>
</evidence>
<evidence type="ECO:0000256" key="3">
    <source>
        <dbReference type="ARBA" id="ARBA00010258"/>
    </source>
</evidence>
<comment type="catalytic activity">
    <reaction evidence="1 15">
        <text>S-ubiquitinyl-[E2 ubiquitin-conjugating enzyme]-L-cysteine + [acceptor protein]-L-lysine = [E2 ubiquitin-conjugating enzyme]-L-cysteine + N(6)-ubiquitinyl-[acceptor protein]-L-lysine.</text>
        <dbReference type="EC" id="2.3.2.27"/>
    </reaction>
</comment>
<accession>A0A811QR39</accession>
<dbReference type="GO" id="GO:0005634">
    <property type="term" value="C:nucleus"/>
    <property type="evidence" value="ECO:0007669"/>
    <property type="project" value="UniProtKB-SubCell"/>
</dbReference>
<dbReference type="OrthoDB" id="185455at2759"/>
<evidence type="ECO:0000256" key="15">
    <source>
        <dbReference type="RuleBase" id="RU368018"/>
    </source>
</evidence>
<evidence type="ECO:0000256" key="8">
    <source>
        <dbReference type="ARBA" id="ARBA00022763"/>
    </source>
</evidence>
<comment type="similarity">
    <text evidence="3 15">Belongs to the NSE1 family.</text>
</comment>
<dbReference type="FunFam" id="3.90.1150.220:FF:000002">
    <property type="entry name" value="Non-structural maintenance of chromosomes element 1"/>
    <property type="match status" value="1"/>
</dbReference>
<keyword evidence="8 15" id="KW-0227">DNA damage</keyword>
<dbReference type="Gene3D" id="3.30.40.10">
    <property type="entry name" value="Zinc/RING finger domain, C3HC4 (zinc finger)"/>
    <property type="match status" value="1"/>
</dbReference>
<evidence type="ECO:0000256" key="9">
    <source>
        <dbReference type="ARBA" id="ARBA00022771"/>
    </source>
</evidence>
<keyword evidence="9 15" id="KW-0863">Zinc-finger</keyword>
<dbReference type="Gene3D" id="3.90.1150.220">
    <property type="match status" value="1"/>
</dbReference>
<reference evidence="18" key="1">
    <citation type="submission" date="2020-10" db="EMBL/GenBank/DDBJ databases">
        <authorList>
            <person name="Han B."/>
            <person name="Lu T."/>
            <person name="Zhao Q."/>
            <person name="Huang X."/>
            <person name="Zhao Y."/>
        </authorList>
    </citation>
    <scope>NUCLEOTIDE SEQUENCE</scope>
</reference>
<evidence type="ECO:0000256" key="12">
    <source>
        <dbReference type="ARBA" id="ARBA00023172"/>
    </source>
</evidence>
<evidence type="ECO:0000256" key="16">
    <source>
        <dbReference type="SAM" id="MobiDB-lite"/>
    </source>
</evidence>
<evidence type="ECO:0000256" key="2">
    <source>
        <dbReference type="ARBA" id="ARBA00004123"/>
    </source>
</evidence>
<evidence type="ECO:0000256" key="1">
    <source>
        <dbReference type="ARBA" id="ARBA00000900"/>
    </source>
</evidence>
<keyword evidence="6 15" id="KW-0808">Transferase</keyword>
<dbReference type="InterPro" id="IPR014857">
    <property type="entry name" value="Nse1_RING_C4HC3-type"/>
</dbReference>
<keyword evidence="7 15" id="KW-0479">Metal-binding</keyword>
<name>A0A811QR39_9POAL</name>
<evidence type="ECO:0000256" key="5">
    <source>
        <dbReference type="ARBA" id="ARBA00019422"/>
    </source>
</evidence>
<dbReference type="PANTHER" id="PTHR20973:SF0">
    <property type="entry name" value="NON-STRUCTURAL MAINTENANCE OF CHROMOSOMES ELEMENT 1 HOMOLOG"/>
    <property type="match status" value="1"/>
</dbReference>
<dbReference type="InterPro" id="IPR036388">
    <property type="entry name" value="WH-like_DNA-bd_sf"/>
</dbReference>
<evidence type="ECO:0000313" key="18">
    <source>
        <dbReference type="EMBL" id="CAD6258523.1"/>
    </source>
</evidence>
<dbReference type="Pfam" id="PF08746">
    <property type="entry name" value="zf-RING-like"/>
    <property type="match status" value="1"/>
</dbReference>
<organism evidence="18 19">
    <name type="scientific">Miscanthus lutarioriparius</name>
    <dbReference type="NCBI Taxonomy" id="422564"/>
    <lineage>
        <taxon>Eukaryota</taxon>
        <taxon>Viridiplantae</taxon>
        <taxon>Streptophyta</taxon>
        <taxon>Embryophyta</taxon>
        <taxon>Tracheophyta</taxon>
        <taxon>Spermatophyta</taxon>
        <taxon>Magnoliopsida</taxon>
        <taxon>Liliopsida</taxon>
        <taxon>Poales</taxon>
        <taxon>Poaceae</taxon>
        <taxon>PACMAD clade</taxon>
        <taxon>Panicoideae</taxon>
        <taxon>Andropogonodae</taxon>
        <taxon>Andropogoneae</taxon>
        <taxon>Saccharinae</taxon>
        <taxon>Miscanthus</taxon>
    </lineage>
</organism>
<evidence type="ECO:0000256" key="6">
    <source>
        <dbReference type="ARBA" id="ARBA00022679"/>
    </source>
</evidence>
<comment type="subunit">
    <text evidence="15">Component of the Smc5-Smc6 complex.</text>
</comment>
<keyword evidence="19" id="KW-1185">Reference proteome</keyword>
<evidence type="ECO:0000256" key="10">
    <source>
        <dbReference type="ARBA" id="ARBA00022786"/>
    </source>
</evidence>
<dbReference type="GO" id="GO:0030915">
    <property type="term" value="C:Smc5-Smc6 complex"/>
    <property type="evidence" value="ECO:0007669"/>
    <property type="project" value="UniProtKB-UniRule"/>
</dbReference>
<dbReference type="InterPro" id="IPR011513">
    <property type="entry name" value="Nse1"/>
</dbReference>
<protein>
    <recommendedName>
        <fullName evidence="5 15">Non-structural maintenance of chromosomes element 1 homolog</fullName>
        <ecNumber evidence="4 15">2.3.2.27</ecNumber>
    </recommendedName>
</protein>
<dbReference type="InterPro" id="IPR013083">
    <property type="entry name" value="Znf_RING/FYVE/PHD"/>
</dbReference>
<keyword evidence="12 15" id="KW-0233">DNA recombination</keyword>
<keyword evidence="14 15" id="KW-0539">Nucleus</keyword>
<proteinExistence type="inferred from homology"/>
<evidence type="ECO:0000259" key="17">
    <source>
        <dbReference type="Pfam" id="PF08746"/>
    </source>
</evidence>
<evidence type="ECO:0000256" key="11">
    <source>
        <dbReference type="ARBA" id="ARBA00022833"/>
    </source>
</evidence>
<dbReference type="PANTHER" id="PTHR20973">
    <property type="entry name" value="NON-SMC ELEMENT 1-RELATED"/>
    <property type="match status" value="1"/>
</dbReference>
<keyword evidence="11 15" id="KW-0862">Zinc</keyword>
<dbReference type="EMBL" id="CAJGYO010000010">
    <property type="protein sequence ID" value="CAD6258523.1"/>
    <property type="molecule type" value="Genomic_DNA"/>
</dbReference>